<reference evidence="1 2" key="1">
    <citation type="submission" date="2019-12" db="EMBL/GenBank/DDBJ databases">
        <title>The draft genomic sequence of strain Chitinophaga oryziterrae JCM 16595.</title>
        <authorList>
            <person name="Zhang X."/>
        </authorList>
    </citation>
    <scope>NUCLEOTIDE SEQUENCE [LARGE SCALE GENOMIC DNA]</scope>
    <source>
        <strain evidence="1 2">JCM 16595</strain>
    </source>
</reference>
<evidence type="ECO:0000313" key="1">
    <source>
        <dbReference type="EMBL" id="MVT41497.1"/>
    </source>
</evidence>
<dbReference type="RefSeq" id="WP_157300121.1">
    <property type="nucleotide sequence ID" value="NZ_BAAAZB010000025.1"/>
</dbReference>
<dbReference type="AlphaFoldDB" id="A0A6N8J8D7"/>
<name>A0A6N8J8D7_9BACT</name>
<protein>
    <submittedName>
        <fullName evidence="1">Uncharacterized protein</fullName>
    </submittedName>
</protein>
<sequence>MAILINNVLIKGLSGSIGNMTFRQRGGETIVSKRRRAASVPATEIQMKNQEQFREATMYAKTVIKDPVIKALYGAVATGGQTAYNVAFSDRFKGPEIKSVSIGEYHGQPGDLIMIKADKFLVLKMDVMIVNADGVVIEEGQATVAGKAWKYTVSMLNEAVHGSKIIVTAVNRPGMVVKKEVTL</sequence>
<dbReference type="OrthoDB" id="880927at2"/>
<comment type="caution">
    <text evidence="1">The sequence shown here is derived from an EMBL/GenBank/DDBJ whole genome shotgun (WGS) entry which is preliminary data.</text>
</comment>
<proteinExistence type="predicted"/>
<dbReference type="Proteomes" id="UP000468388">
    <property type="component" value="Unassembled WGS sequence"/>
</dbReference>
<gene>
    <name evidence="1" type="ORF">GO495_12960</name>
</gene>
<organism evidence="1 2">
    <name type="scientific">Chitinophaga oryziterrae</name>
    <dbReference type="NCBI Taxonomy" id="1031224"/>
    <lineage>
        <taxon>Bacteria</taxon>
        <taxon>Pseudomonadati</taxon>
        <taxon>Bacteroidota</taxon>
        <taxon>Chitinophagia</taxon>
        <taxon>Chitinophagales</taxon>
        <taxon>Chitinophagaceae</taxon>
        <taxon>Chitinophaga</taxon>
    </lineage>
</organism>
<accession>A0A6N8J8D7</accession>
<evidence type="ECO:0000313" key="2">
    <source>
        <dbReference type="Proteomes" id="UP000468388"/>
    </source>
</evidence>
<keyword evidence="2" id="KW-1185">Reference proteome</keyword>
<dbReference type="EMBL" id="WRXO01000003">
    <property type="protein sequence ID" value="MVT41497.1"/>
    <property type="molecule type" value="Genomic_DNA"/>
</dbReference>